<dbReference type="KEGG" id="hbq:QI031_02815"/>
<keyword evidence="5" id="KW-0732">Signal</keyword>
<evidence type="ECO:0000256" key="7">
    <source>
        <dbReference type="ARBA" id="ARBA00023237"/>
    </source>
</evidence>
<evidence type="ECO:0000256" key="3">
    <source>
        <dbReference type="ARBA" id="ARBA00004613"/>
    </source>
</evidence>
<protein>
    <submittedName>
        <fullName evidence="8">Choice-of-anchor Q domain-containing protein</fullName>
    </submittedName>
</protein>
<dbReference type="SUPFAM" id="SSF51126">
    <property type="entry name" value="Pectin lyase-like"/>
    <property type="match status" value="2"/>
</dbReference>
<organism evidence="8 9">
    <name type="scientific">Halotia branconii CENA392</name>
    <dbReference type="NCBI Taxonomy" id="1539056"/>
    <lineage>
        <taxon>Bacteria</taxon>
        <taxon>Bacillati</taxon>
        <taxon>Cyanobacteriota</taxon>
        <taxon>Cyanophyceae</taxon>
        <taxon>Nostocales</taxon>
        <taxon>Nodulariaceae</taxon>
        <taxon>Halotia</taxon>
    </lineage>
</organism>
<dbReference type="SUPFAM" id="SSF51120">
    <property type="entry name" value="beta-Roll"/>
    <property type="match status" value="1"/>
</dbReference>
<dbReference type="Pfam" id="PF00353">
    <property type="entry name" value="HemolysinCabind"/>
    <property type="match status" value="1"/>
</dbReference>
<dbReference type="PANTHER" id="PTHR11319">
    <property type="entry name" value="G PROTEIN-COUPLED RECEPTOR-RELATED"/>
    <property type="match status" value="1"/>
</dbReference>
<dbReference type="Gene3D" id="2.160.20.10">
    <property type="entry name" value="Single-stranded right-handed beta-helix, Pectin lyase-like"/>
    <property type="match status" value="2"/>
</dbReference>
<evidence type="ECO:0000256" key="6">
    <source>
        <dbReference type="ARBA" id="ARBA00023136"/>
    </source>
</evidence>
<dbReference type="InterPro" id="IPR001343">
    <property type="entry name" value="Hemolysn_Ca-bd"/>
</dbReference>
<evidence type="ECO:0000256" key="4">
    <source>
        <dbReference type="ARBA" id="ARBA00022525"/>
    </source>
</evidence>
<keyword evidence="4" id="KW-0964">Secreted</keyword>
<dbReference type="InterPro" id="IPR018511">
    <property type="entry name" value="Hemolysin-typ_Ca-bd_CS"/>
</dbReference>
<dbReference type="EMBL" id="CP124543">
    <property type="protein sequence ID" value="WGV26461.1"/>
    <property type="molecule type" value="Genomic_DNA"/>
</dbReference>
<dbReference type="GO" id="GO:0009279">
    <property type="term" value="C:cell outer membrane"/>
    <property type="evidence" value="ECO:0007669"/>
    <property type="project" value="UniProtKB-SubCell"/>
</dbReference>
<evidence type="ECO:0000313" key="8">
    <source>
        <dbReference type="EMBL" id="WGV26461.1"/>
    </source>
</evidence>
<comment type="subcellular location">
    <subcellularLocation>
        <location evidence="1">Cell envelope</location>
    </subcellularLocation>
    <subcellularLocation>
        <location evidence="2">Cell outer membrane</location>
    </subcellularLocation>
    <subcellularLocation>
        <location evidence="3">Secreted</location>
    </subcellularLocation>
</comment>
<dbReference type="InterPro" id="IPR011049">
    <property type="entry name" value="Serralysin-like_metalloprot_C"/>
</dbReference>
<evidence type="ECO:0000256" key="2">
    <source>
        <dbReference type="ARBA" id="ARBA00004442"/>
    </source>
</evidence>
<dbReference type="PANTHER" id="PTHR11319:SF35">
    <property type="entry name" value="OUTER MEMBRANE PROTEIN PMPC-RELATED"/>
    <property type="match status" value="1"/>
</dbReference>
<dbReference type="NCBIfam" id="NF041518">
    <property type="entry name" value="choice_anch_Q"/>
    <property type="match status" value="1"/>
</dbReference>
<dbReference type="AlphaFoldDB" id="A0AAJ6PA87"/>
<dbReference type="RefSeq" id="WP_281483711.1">
    <property type="nucleotide sequence ID" value="NZ_CP124543.1"/>
</dbReference>
<keyword evidence="7" id="KW-0998">Cell outer membrane</keyword>
<accession>A0AAJ6PA87</accession>
<evidence type="ECO:0000256" key="1">
    <source>
        <dbReference type="ARBA" id="ARBA00004196"/>
    </source>
</evidence>
<dbReference type="PRINTS" id="PR00313">
    <property type="entry name" value="CABNDNGRPT"/>
</dbReference>
<sequence length="643" mass="66660">MTIISVTTSADSGAGSLRAAIASVGAGDTIKFASGLANQTIKLTSGKLVITEDINIDGSGATNLKISGNNSTGVFFVERQLNVTFNDLTIVDGYTSGRGGAIQVLDYSNIKVTNSRFENNSAGIGGAIGLGFGVRATVVNSQFDGNDGRLTNAEYGGGAIAIVGAGNLVVKDSKFTNNKGVNGGAIYSLLGTLTVENSVFLKNSSEGGMGGGAILTDGANPIGPDSRKMQNSGGTIIVRGSHFEGNKTEGEGGALFLYGYGPDKIILEDSTVIGNSAGINPQGLSRGGGLRANSDLKIRNVTFADNTAIRQGGGIWLDGHSPVDIINSTFSGNSVSKDAGGAMFINTTDNVPVNIVNSTIVDNSAGRAAGAIWVPSATHPTKLTNSIVANNTSATKAQMQVDFELKDGGGNIEYPSSPVSWGTRVVAGSKIIDPMLDSLKNIGGVLMHPLKSDSPAINAGVKNSITPTFDAGMVQRDSEPDIGAFEANVSRNAPLPQVTSQSNSNFTNNFIYGTKGSDTVIGGKGNDILMGGYGNDILIGGGGKDVLIGGEGVDRYVFNYYSERGDIIMGFELKRDIIDFSPMFNRAKNNSSNPFKDCIRLGQVGNSTVVKIDANDDGIWSEDIVTIKGIKANALTADNFKLQ</sequence>
<gene>
    <name evidence="8" type="ORF">QI031_02815</name>
</gene>
<reference evidence="8 9" key="1">
    <citation type="journal article" date="2023" name="Limnol Oceanogr Lett">
        <title>Environmental adaptations by the intertidal Antarctic cyanobacterium Halotia branconii CENA392 as revealed using long-read genome sequencing.</title>
        <authorList>
            <person name="Dextro R.B."/>
            <person name="Delbaje E."/>
            <person name="Freitas P.N.N."/>
            <person name="Geraldes V."/>
            <person name="Pinto E."/>
            <person name="Long P.F."/>
            <person name="Fiore M.F."/>
        </authorList>
    </citation>
    <scope>NUCLEOTIDE SEQUENCE [LARGE SCALE GENOMIC DNA]</scope>
    <source>
        <strain evidence="8 9">CENA392</strain>
    </source>
</reference>
<dbReference type="InterPro" id="IPR012334">
    <property type="entry name" value="Pectin_lyas_fold"/>
</dbReference>
<dbReference type="InterPro" id="IPR011050">
    <property type="entry name" value="Pectin_lyase_fold/virulence"/>
</dbReference>
<dbReference type="SMART" id="SM00710">
    <property type="entry name" value="PbH1"/>
    <property type="match status" value="9"/>
</dbReference>
<evidence type="ECO:0000256" key="5">
    <source>
        <dbReference type="ARBA" id="ARBA00022729"/>
    </source>
</evidence>
<dbReference type="Pfam" id="PF02415">
    <property type="entry name" value="Chlam_PMP"/>
    <property type="match status" value="2"/>
</dbReference>
<proteinExistence type="predicted"/>
<dbReference type="GO" id="GO:0005509">
    <property type="term" value="F:calcium ion binding"/>
    <property type="evidence" value="ECO:0007669"/>
    <property type="project" value="InterPro"/>
</dbReference>
<evidence type="ECO:0000313" key="9">
    <source>
        <dbReference type="Proteomes" id="UP001223520"/>
    </source>
</evidence>
<dbReference type="InterPro" id="IPR059226">
    <property type="entry name" value="Choice_anch_Q_dom"/>
</dbReference>
<keyword evidence="6" id="KW-0472">Membrane</keyword>
<name>A0AAJ6PA87_9CYAN</name>
<dbReference type="InterPro" id="IPR006626">
    <property type="entry name" value="PbH1"/>
</dbReference>
<dbReference type="Gene3D" id="2.150.10.10">
    <property type="entry name" value="Serralysin-like metalloprotease, C-terminal"/>
    <property type="match status" value="1"/>
</dbReference>
<dbReference type="InterPro" id="IPR003368">
    <property type="entry name" value="POMP_repeat"/>
</dbReference>
<dbReference type="Proteomes" id="UP001223520">
    <property type="component" value="Chromosome"/>
</dbReference>
<dbReference type="GO" id="GO:0005576">
    <property type="term" value="C:extracellular region"/>
    <property type="evidence" value="ECO:0007669"/>
    <property type="project" value="UniProtKB-SubCell"/>
</dbReference>
<keyword evidence="9" id="KW-1185">Reference proteome</keyword>
<dbReference type="PROSITE" id="PS00330">
    <property type="entry name" value="HEMOLYSIN_CALCIUM"/>
    <property type="match status" value="2"/>
</dbReference>